<comment type="similarity">
    <text evidence="1">Belongs to the dynein light chain Tctex-type family.</text>
</comment>
<evidence type="ECO:0000313" key="2">
    <source>
        <dbReference type="EMBL" id="CAF1084964.1"/>
    </source>
</evidence>
<proteinExistence type="inferred from homology"/>
<name>A0A815KPV5_ADIRI</name>
<organism evidence="3 5">
    <name type="scientific">Adineta ricciae</name>
    <name type="common">Rotifer</name>
    <dbReference type="NCBI Taxonomy" id="249248"/>
    <lineage>
        <taxon>Eukaryota</taxon>
        <taxon>Metazoa</taxon>
        <taxon>Spiralia</taxon>
        <taxon>Gnathifera</taxon>
        <taxon>Rotifera</taxon>
        <taxon>Eurotatoria</taxon>
        <taxon>Bdelloidea</taxon>
        <taxon>Adinetida</taxon>
        <taxon>Adinetidae</taxon>
        <taxon>Adineta</taxon>
    </lineage>
</organism>
<dbReference type="GO" id="GO:0045505">
    <property type="term" value="F:dynein intermediate chain binding"/>
    <property type="evidence" value="ECO:0007669"/>
    <property type="project" value="TreeGrafter"/>
</dbReference>
<keyword evidence="4" id="KW-1185">Reference proteome</keyword>
<dbReference type="EMBL" id="CAJNOJ010000319">
    <property type="protein sequence ID" value="CAF1396053.1"/>
    <property type="molecule type" value="Genomic_DNA"/>
</dbReference>
<dbReference type="EMBL" id="CAJNOR010001146">
    <property type="protein sequence ID" value="CAF1084964.1"/>
    <property type="molecule type" value="Genomic_DNA"/>
</dbReference>
<sequence>MERMNEFDYEKYDDKEIQKIISETIELTIGYQSYQANQMNQWTSNIVEIILDSIVKLNHHYKYIVYCVIMQKNHSALHTTSSCFWDFDQDCSSTFHWENESMYAVVSVYGLAI</sequence>
<gene>
    <name evidence="3" type="ORF">EDS130_LOCUS35742</name>
    <name evidence="2" type="ORF">XAT740_LOCUS17524</name>
</gene>
<comment type="caution">
    <text evidence="3">The sequence shown here is derived from an EMBL/GenBank/DDBJ whole genome shotgun (WGS) entry which is preliminary data.</text>
</comment>
<evidence type="ECO:0000313" key="5">
    <source>
        <dbReference type="Proteomes" id="UP000663852"/>
    </source>
</evidence>
<dbReference type="Proteomes" id="UP000663852">
    <property type="component" value="Unassembled WGS sequence"/>
</dbReference>
<evidence type="ECO:0000256" key="1">
    <source>
        <dbReference type="ARBA" id="ARBA00005361"/>
    </source>
</evidence>
<protein>
    <submittedName>
        <fullName evidence="3">Uncharacterized protein</fullName>
    </submittedName>
</protein>
<dbReference type="Gene3D" id="3.30.1140.40">
    <property type="entry name" value="Tctex-1"/>
    <property type="match status" value="1"/>
</dbReference>
<dbReference type="InterPro" id="IPR005334">
    <property type="entry name" value="Tctex-1-like"/>
</dbReference>
<dbReference type="PANTHER" id="PTHR21255:SF4">
    <property type="entry name" value="DYNEIN LIGHT CHAIN TCTEX-TYPE"/>
    <property type="match status" value="1"/>
</dbReference>
<dbReference type="Pfam" id="PF03645">
    <property type="entry name" value="Tctex-1"/>
    <property type="match status" value="1"/>
</dbReference>
<dbReference type="Proteomes" id="UP000663828">
    <property type="component" value="Unassembled WGS sequence"/>
</dbReference>
<evidence type="ECO:0000313" key="4">
    <source>
        <dbReference type="Proteomes" id="UP000663828"/>
    </source>
</evidence>
<accession>A0A815KPV5</accession>
<dbReference type="AlphaFoldDB" id="A0A815KPV5"/>
<dbReference type="GO" id="GO:0005737">
    <property type="term" value="C:cytoplasm"/>
    <property type="evidence" value="ECO:0007669"/>
    <property type="project" value="TreeGrafter"/>
</dbReference>
<dbReference type="InterPro" id="IPR038586">
    <property type="entry name" value="Tctex-1-like_sf"/>
</dbReference>
<dbReference type="OrthoDB" id="10260741at2759"/>
<reference evidence="3" key="1">
    <citation type="submission" date="2021-02" db="EMBL/GenBank/DDBJ databases">
        <authorList>
            <person name="Nowell W R."/>
        </authorList>
    </citation>
    <scope>NUCLEOTIDE SEQUENCE</scope>
</reference>
<dbReference type="GO" id="GO:0005868">
    <property type="term" value="C:cytoplasmic dynein complex"/>
    <property type="evidence" value="ECO:0007669"/>
    <property type="project" value="TreeGrafter"/>
</dbReference>
<evidence type="ECO:0000313" key="3">
    <source>
        <dbReference type="EMBL" id="CAF1396053.1"/>
    </source>
</evidence>
<dbReference type="GO" id="GO:0007018">
    <property type="term" value="P:microtubule-based movement"/>
    <property type="evidence" value="ECO:0007669"/>
    <property type="project" value="TreeGrafter"/>
</dbReference>
<dbReference type="PANTHER" id="PTHR21255">
    <property type="entry name" value="T-COMPLEX-ASSOCIATED-TESTIS-EXPRESSED 1/ DYNEIN LIGHT CHAIN"/>
    <property type="match status" value="1"/>
</dbReference>